<dbReference type="RefSeq" id="WP_181659929.1">
    <property type="nucleotide sequence ID" value="NZ_JACEHE010000016.1"/>
</dbReference>
<evidence type="ECO:0000259" key="8">
    <source>
        <dbReference type="Pfam" id="PF02608"/>
    </source>
</evidence>
<protein>
    <submittedName>
        <fullName evidence="9">BMP family ABC transporter substrate-binding protein</fullName>
    </submittedName>
</protein>
<reference evidence="9 10" key="1">
    <citation type="submission" date="2020-07" db="EMBL/GenBank/DDBJ databases">
        <title>Streptomyces isolated from Indian soil.</title>
        <authorList>
            <person name="Mandal S."/>
            <person name="Maiti P.K."/>
        </authorList>
    </citation>
    <scope>NUCLEOTIDE SEQUENCE [LARGE SCALE GENOMIC DNA]</scope>
    <source>
        <strain evidence="9 10">PSKA28</strain>
    </source>
</reference>
<evidence type="ECO:0000313" key="10">
    <source>
        <dbReference type="Proteomes" id="UP000545761"/>
    </source>
</evidence>
<sequence length="349" mass="36303">MRRVSRIAVAGAATASLALALSACGGTSTSVGSSESKGDKGLAIAYDVGGKGDQSFNDAAYAGLEKAKNEFGYKTADMEPTEGETDADKAQRLASLAKQGYNPVIGVGYAYATAVKEAAAKYPDTTFGIVDDSTIEADNVADLVFSEEEASYLAGVAAAKSTKSEVIGFVGGVDIPLIHKFEAGFKQGVEDTNPKVKVLSQYLTQTAEEGGFSSPDKGRTAAEGQIEKKADVVYQAAGLSGQGVIEAAAANKVWAIGVDSDQYAQEALSKYKKYILTSATKDVAKAVYNLAKSVEDGKPETGIVRGDLKSGEVGLADSNPEFKGDTELQEAIETAKEKIISGEIKVKTS</sequence>
<evidence type="ECO:0000256" key="5">
    <source>
        <dbReference type="ARBA" id="ARBA00023136"/>
    </source>
</evidence>
<dbReference type="PROSITE" id="PS51257">
    <property type="entry name" value="PROKAR_LIPOPROTEIN"/>
    <property type="match status" value="1"/>
</dbReference>
<dbReference type="Proteomes" id="UP000545761">
    <property type="component" value="Unassembled WGS sequence"/>
</dbReference>
<evidence type="ECO:0000256" key="2">
    <source>
        <dbReference type="ARBA" id="ARBA00008610"/>
    </source>
</evidence>
<dbReference type="GO" id="GO:0005886">
    <property type="term" value="C:plasma membrane"/>
    <property type="evidence" value="ECO:0007669"/>
    <property type="project" value="UniProtKB-SubCell"/>
</dbReference>
<dbReference type="PANTHER" id="PTHR34296">
    <property type="entry name" value="TRANSCRIPTIONAL ACTIVATOR PROTEIN MED"/>
    <property type="match status" value="1"/>
</dbReference>
<keyword evidence="6" id="KW-0449">Lipoprotein</keyword>
<comment type="subcellular location">
    <subcellularLocation>
        <location evidence="1">Cell membrane</location>
        <topology evidence="1">Lipid-anchor</topology>
    </subcellularLocation>
</comment>
<organism evidence="9 10">
    <name type="scientific">Streptomyces himalayensis subsp. himalayensis</name>
    <dbReference type="NCBI Taxonomy" id="2756131"/>
    <lineage>
        <taxon>Bacteria</taxon>
        <taxon>Bacillati</taxon>
        <taxon>Actinomycetota</taxon>
        <taxon>Actinomycetes</taxon>
        <taxon>Kitasatosporales</taxon>
        <taxon>Streptomycetaceae</taxon>
        <taxon>Streptomyces</taxon>
        <taxon>Streptomyces himalayensis</taxon>
    </lineage>
</organism>
<dbReference type="PANTHER" id="PTHR34296:SF2">
    <property type="entry name" value="ABC TRANSPORTER GUANOSINE-BINDING PROTEIN NUPN"/>
    <property type="match status" value="1"/>
</dbReference>
<dbReference type="Pfam" id="PF02608">
    <property type="entry name" value="Bmp"/>
    <property type="match status" value="1"/>
</dbReference>
<dbReference type="InterPro" id="IPR003760">
    <property type="entry name" value="PnrA-like"/>
</dbReference>
<evidence type="ECO:0000256" key="3">
    <source>
        <dbReference type="ARBA" id="ARBA00022475"/>
    </source>
</evidence>
<feature type="chain" id="PRO_5030869228" evidence="7">
    <location>
        <begin position="21"/>
        <end position="349"/>
    </location>
</feature>
<proteinExistence type="inferred from homology"/>
<feature type="domain" description="ABC transporter substrate-binding protein PnrA-like" evidence="8">
    <location>
        <begin position="47"/>
        <end position="347"/>
    </location>
</feature>
<dbReference type="SUPFAM" id="SSF53822">
    <property type="entry name" value="Periplasmic binding protein-like I"/>
    <property type="match status" value="1"/>
</dbReference>
<evidence type="ECO:0000256" key="7">
    <source>
        <dbReference type="SAM" id="SignalP"/>
    </source>
</evidence>
<comment type="similarity">
    <text evidence="2">Belongs to the BMP lipoprotein family.</text>
</comment>
<gene>
    <name evidence="9" type="ORF">H1D24_25065</name>
</gene>
<feature type="signal peptide" evidence="7">
    <location>
        <begin position="1"/>
        <end position="20"/>
    </location>
</feature>
<dbReference type="CDD" id="cd06354">
    <property type="entry name" value="PBP1_PrnA-like"/>
    <property type="match status" value="1"/>
</dbReference>
<keyword evidence="5" id="KW-0472">Membrane</keyword>
<name>A0A7W0DPQ5_9ACTN</name>
<evidence type="ECO:0000313" key="9">
    <source>
        <dbReference type="EMBL" id="MBA2948998.1"/>
    </source>
</evidence>
<dbReference type="Gene3D" id="3.40.50.2300">
    <property type="match status" value="2"/>
</dbReference>
<accession>A0A7W0DPQ5</accession>
<dbReference type="EMBL" id="JACEHE010000016">
    <property type="protein sequence ID" value="MBA2948998.1"/>
    <property type="molecule type" value="Genomic_DNA"/>
</dbReference>
<evidence type="ECO:0000256" key="4">
    <source>
        <dbReference type="ARBA" id="ARBA00022729"/>
    </source>
</evidence>
<dbReference type="InterPro" id="IPR050957">
    <property type="entry name" value="BMP_lipoprotein"/>
</dbReference>
<comment type="caution">
    <text evidence="9">The sequence shown here is derived from an EMBL/GenBank/DDBJ whole genome shotgun (WGS) entry which is preliminary data.</text>
</comment>
<evidence type="ECO:0000256" key="6">
    <source>
        <dbReference type="ARBA" id="ARBA00023288"/>
    </source>
</evidence>
<dbReference type="InterPro" id="IPR028082">
    <property type="entry name" value="Peripla_BP_I"/>
</dbReference>
<keyword evidence="4 7" id="KW-0732">Signal</keyword>
<keyword evidence="3" id="KW-1003">Cell membrane</keyword>
<evidence type="ECO:0000256" key="1">
    <source>
        <dbReference type="ARBA" id="ARBA00004193"/>
    </source>
</evidence>
<dbReference type="AlphaFoldDB" id="A0A7W0DPQ5"/>